<dbReference type="Gene3D" id="3.30.1150.10">
    <property type="match status" value="1"/>
</dbReference>
<gene>
    <name evidence="3" type="ORF">ACFQ39_02635</name>
</gene>
<protein>
    <submittedName>
        <fullName evidence="3">Energy transducer TonB</fullName>
    </submittedName>
</protein>
<dbReference type="EMBL" id="JBHTMY010000002">
    <property type="protein sequence ID" value="MFD1314499.1"/>
    <property type="molecule type" value="Genomic_DNA"/>
</dbReference>
<sequence length="244" mass="27443">MLVKKHHKARLSPHTKIFFQLGLVLALFVIYIALEWKTVDRTVDELANYSFQEELVEDIPITERILESKPLPPPPPAPEKIEIVDDDLEIEETIIESTETDQNQMIEVSEVVITEVVEEEEVPEDVPFAIIEETPVFPGCTGTKQQKKECLQEKIQQHVNKNYNTGLASELGLPSGKKKVYVIFNINSKGEIANVAARGPHARLEKEAIRVVEMLPKMTPGKQRGVPVGVKYTLPITLIVQDGM</sequence>
<evidence type="ECO:0000259" key="2">
    <source>
        <dbReference type="Pfam" id="PF03544"/>
    </source>
</evidence>
<dbReference type="Pfam" id="PF03544">
    <property type="entry name" value="TonB_C"/>
    <property type="match status" value="1"/>
</dbReference>
<organism evidence="3 4">
    <name type="scientific">Namhaeicola litoreus</name>
    <dbReference type="NCBI Taxonomy" id="1052145"/>
    <lineage>
        <taxon>Bacteria</taxon>
        <taxon>Pseudomonadati</taxon>
        <taxon>Bacteroidota</taxon>
        <taxon>Flavobacteriia</taxon>
        <taxon>Flavobacteriales</taxon>
        <taxon>Flavobacteriaceae</taxon>
        <taxon>Namhaeicola</taxon>
    </lineage>
</organism>
<feature type="transmembrane region" description="Helical" evidence="1">
    <location>
        <begin position="17"/>
        <end position="34"/>
    </location>
</feature>
<dbReference type="Proteomes" id="UP001597201">
    <property type="component" value="Unassembled WGS sequence"/>
</dbReference>
<dbReference type="SUPFAM" id="SSF74653">
    <property type="entry name" value="TolA/TonB C-terminal domain"/>
    <property type="match status" value="1"/>
</dbReference>
<dbReference type="RefSeq" id="WP_377176160.1">
    <property type="nucleotide sequence ID" value="NZ_JBHTMY010000002.1"/>
</dbReference>
<evidence type="ECO:0000313" key="3">
    <source>
        <dbReference type="EMBL" id="MFD1314499.1"/>
    </source>
</evidence>
<keyword evidence="1" id="KW-1133">Transmembrane helix</keyword>
<proteinExistence type="predicted"/>
<keyword evidence="4" id="KW-1185">Reference proteome</keyword>
<comment type="caution">
    <text evidence="3">The sequence shown here is derived from an EMBL/GenBank/DDBJ whole genome shotgun (WGS) entry which is preliminary data.</text>
</comment>
<keyword evidence="1" id="KW-0812">Transmembrane</keyword>
<dbReference type="InterPro" id="IPR037682">
    <property type="entry name" value="TonB_C"/>
</dbReference>
<evidence type="ECO:0000256" key="1">
    <source>
        <dbReference type="SAM" id="Phobius"/>
    </source>
</evidence>
<feature type="domain" description="TonB C-terminal" evidence="2">
    <location>
        <begin position="180"/>
        <end position="236"/>
    </location>
</feature>
<name>A0ABW3XYT6_9FLAO</name>
<keyword evidence="1" id="KW-0472">Membrane</keyword>
<accession>A0ABW3XYT6</accession>
<evidence type="ECO:0000313" key="4">
    <source>
        <dbReference type="Proteomes" id="UP001597201"/>
    </source>
</evidence>
<reference evidence="4" key="1">
    <citation type="journal article" date="2019" name="Int. J. Syst. Evol. Microbiol.">
        <title>The Global Catalogue of Microorganisms (GCM) 10K type strain sequencing project: providing services to taxonomists for standard genome sequencing and annotation.</title>
        <authorList>
            <consortium name="The Broad Institute Genomics Platform"/>
            <consortium name="The Broad Institute Genome Sequencing Center for Infectious Disease"/>
            <person name="Wu L."/>
            <person name="Ma J."/>
        </authorList>
    </citation>
    <scope>NUCLEOTIDE SEQUENCE [LARGE SCALE GENOMIC DNA]</scope>
    <source>
        <strain evidence="4">CCUG 61485</strain>
    </source>
</reference>